<feature type="repeat" description="TPR" evidence="3">
    <location>
        <begin position="359"/>
        <end position="392"/>
    </location>
</feature>
<dbReference type="InterPro" id="IPR013083">
    <property type="entry name" value="Znf_RING/FYVE/PHD"/>
</dbReference>
<sequence length="487" mass="57974">MEIETKEQNLLEVKIVKNDEQSQYICKICSYPFNQPVQCEICENIYCYNCIIEYVFVNKKCPSQCSVIHLIKISRILLNTIQKSVLIQCNFCEIQINPFEFKQHLTSTHSYQFQEPDFKKQLSIPPLQKMTEIQKYQYLLEVDSLINIEEKGNEEIMFTMKCSICLKYLNEESSQCFSCENVWCTQCVRRFEKNKKDYCFNRCAPQNFIHIQKDFKEKYFNKYKVKCEECGGWFKVEDHTYHLKQYHSQQINQDPTLAVYYLKYGRYYQKDGQYEKANQYFAQGLSYDYSNTSLWFNRALSLSKIKKCKESIIYYREYLKIIEDPSIYYNIGINLKRLDYTQEAIETYKKAISIDASYYKAYNNLGCCLHDLGQLDEALEIFDQGIKINDSYCNVYDSKATVLFQKGQINEAFQLYQKAIDIDSNYYYPYLGRARCYFELGNYEQALLDVMIFIENEDKDLDLANNLVQKIKQKQLEIVSQKNNIDQ</sequence>
<dbReference type="PANTHER" id="PTHR44858">
    <property type="entry name" value="TETRATRICOPEPTIDE REPEAT PROTEIN 6"/>
    <property type="match status" value="1"/>
</dbReference>
<dbReference type="Pfam" id="PF14559">
    <property type="entry name" value="TPR_19"/>
    <property type="match status" value="1"/>
</dbReference>
<keyword evidence="2 3" id="KW-0802">TPR repeat</keyword>
<evidence type="ECO:0000256" key="2">
    <source>
        <dbReference type="ARBA" id="ARBA00022803"/>
    </source>
</evidence>
<dbReference type="SUPFAM" id="SSF57850">
    <property type="entry name" value="RING/U-box"/>
    <property type="match status" value="1"/>
</dbReference>
<proteinExistence type="predicted"/>
<dbReference type="InterPro" id="IPR050498">
    <property type="entry name" value="Ycf3"/>
</dbReference>
<dbReference type="Pfam" id="PF13432">
    <property type="entry name" value="TPR_16"/>
    <property type="match status" value="1"/>
</dbReference>
<protein>
    <submittedName>
        <fullName evidence="5">Tetratricopeptide repeat protein</fullName>
    </submittedName>
</protein>
<dbReference type="AlphaFoldDB" id="I7LUF9"/>
<keyword evidence="1" id="KW-0677">Repeat</keyword>
<dbReference type="InterPro" id="IPR011990">
    <property type="entry name" value="TPR-like_helical_dom_sf"/>
</dbReference>
<feature type="repeat" description="TPR" evidence="3">
    <location>
        <begin position="325"/>
        <end position="358"/>
    </location>
</feature>
<feature type="repeat" description="TPR" evidence="3">
    <location>
        <begin position="393"/>
        <end position="426"/>
    </location>
</feature>
<dbReference type="PROSITE" id="PS50005">
    <property type="entry name" value="TPR"/>
    <property type="match status" value="4"/>
</dbReference>
<dbReference type="Pfam" id="PF00515">
    <property type="entry name" value="TPR_1"/>
    <property type="match status" value="1"/>
</dbReference>
<feature type="repeat" description="TPR" evidence="3">
    <location>
        <begin position="258"/>
        <end position="291"/>
    </location>
</feature>
<dbReference type="Gene3D" id="3.30.40.10">
    <property type="entry name" value="Zinc/RING finger domain, C3HC4 (zinc finger)"/>
    <property type="match status" value="1"/>
</dbReference>
<evidence type="ECO:0000313" key="6">
    <source>
        <dbReference type="Proteomes" id="UP000009168"/>
    </source>
</evidence>
<name>I7LUF9_TETTS</name>
<dbReference type="HOGENOM" id="CLU_560816_0_0_1"/>
<accession>I7LUF9</accession>
<dbReference type="SUPFAM" id="SSF81901">
    <property type="entry name" value="HCP-like"/>
    <property type="match status" value="1"/>
</dbReference>
<keyword evidence="4" id="KW-0175">Coiled coil</keyword>
<dbReference type="GeneID" id="7834551"/>
<dbReference type="SMART" id="SM00028">
    <property type="entry name" value="TPR"/>
    <property type="match status" value="6"/>
</dbReference>
<dbReference type="RefSeq" id="XP_001013216.1">
    <property type="nucleotide sequence ID" value="XM_001013216.1"/>
</dbReference>
<dbReference type="Gene3D" id="1.25.40.10">
    <property type="entry name" value="Tetratricopeptide repeat domain"/>
    <property type="match status" value="3"/>
</dbReference>
<evidence type="ECO:0000313" key="5">
    <source>
        <dbReference type="EMBL" id="EAR92971.1"/>
    </source>
</evidence>
<organism evidence="5 6">
    <name type="scientific">Tetrahymena thermophila (strain SB210)</name>
    <dbReference type="NCBI Taxonomy" id="312017"/>
    <lineage>
        <taxon>Eukaryota</taxon>
        <taxon>Sar</taxon>
        <taxon>Alveolata</taxon>
        <taxon>Ciliophora</taxon>
        <taxon>Intramacronucleata</taxon>
        <taxon>Oligohymenophorea</taxon>
        <taxon>Hymenostomatida</taxon>
        <taxon>Tetrahymenina</taxon>
        <taxon>Tetrahymenidae</taxon>
        <taxon>Tetrahymena</taxon>
    </lineage>
</organism>
<gene>
    <name evidence="5" type="ORF">TTHERM_00295840</name>
</gene>
<dbReference type="EMBL" id="GG662740">
    <property type="protein sequence ID" value="EAR92971.1"/>
    <property type="molecule type" value="Genomic_DNA"/>
</dbReference>
<evidence type="ECO:0000256" key="4">
    <source>
        <dbReference type="SAM" id="Coils"/>
    </source>
</evidence>
<dbReference type="Proteomes" id="UP000009168">
    <property type="component" value="Unassembled WGS sequence"/>
</dbReference>
<dbReference type="Pfam" id="PF13181">
    <property type="entry name" value="TPR_8"/>
    <property type="match status" value="1"/>
</dbReference>
<reference evidence="6" key="1">
    <citation type="journal article" date="2006" name="PLoS Biol.">
        <title>Macronuclear genome sequence of the ciliate Tetrahymena thermophila, a model eukaryote.</title>
        <authorList>
            <person name="Eisen J.A."/>
            <person name="Coyne R.S."/>
            <person name="Wu M."/>
            <person name="Wu D."/>
            <person name="Thiagarajan M."/>
            <person name="Wortman J.R."/>
            <person name="Badger J.H."/>
            <person name="Ren Q."/>
            <person name="Amedeo P."/>
            <person name="Jones K.M."/>
            <person name="Tallon L.J."/>
            <person name="Delcher A.L."/>
            <person name="Salzberg S.L."/>
            <person name="Silva J.C."/>
            <person name="Haas B.J."/>
            <person name="Majoros W.H."/>
            <person name="Farzad M."/>
            <person name="Carlton J.M."/>
            <person name="Smith R.K. Jr."/>
            <person name="Garg J."/>
            <person name="Pearlman R.E."/>
            <person name="Karrer K.M."/>
            <person name="Sun L."/>
            <person name="Manning G."/>
            <person name="Elde N.C."/>
            <person name="Turkewitz A.P."/>
            <person name="Asai D.J."/>
            <person name="Wilkes D.E."/>
            <person name="Wang Y."/>
            <person name="Cai H."/>
            <person name="Collins K."/>
            <person name="Stewart B.A."/>
            <person name="Lee S.R."/>
            <person name="Wilamowska K."/>
            <person name="Weinberg Z."/>
            <person name="Ruzzo W.L."/>
            <person name="Wloga D."/>
            <person name="Gaertig J."/>
            <person name="Frankel J."/>
            <person name="Tsao C.-C."/>
            <person name="Gorovsky M.A."/>
            <person name="Keeling P.J."/>
            <person name="Waller R.F."/>
            <person name="Patron N.J."/>
            <person name="Cherry J.M."/>
            <person name="Stover N.A."/>
            <person name="Krieger C.J."/>
            <person name="del Toro C."/>
            <person name="Ryder H.F."/>
            <person name="Williamson S.C."/>
            <person name="Barbeau R.A."/>
            <person name="Hamilton E.P."/>
            <person name="Orias E."/>
        </authorList>
    </citation>
    <scope>NUCLEOTIDE SEQUENCE [LARGE SCALE GENOMIC DNA]</scope>
    <source>
        <strain evidence="6">SB210</strain>
    </source>
</reference>
<dbReference type="InParanoid" id="I7LUF9"/>
<dbReference type="eggNOG" id="KOG4626">
    <property type="taxonomic scope" value="Eukaryota"/>
</dbReference>
<dbReference type="InterPro" id="IPR019734">
    <property type="entry name" value="TPR_rpt"/>
</dbReference>
<keyword evidence="6" id="KW-1185">Reference proteome</keyword>
<dbReference type="PANTHER" id="PTHR44858:SF1">
    <property type="entry name" value="UDP-N-ACETYLGLUCOSAMINE--PEPTIDE N-ACETYLGLUCOSAMINYLTRANSFERASE SPINDLY-RELATED"/>
    <property type="match status" value="1"/>
</dbReference>
<dbReference type="OrthoDB" id="306850at2759"/>
<dbReference type="KEGG" id="tet:TTHERM_00295840"/>
<feature type="coiled-coil region" evidence="4">
    <location>
        <begin position="454"/>
        <end position="484"/>
    </location>
</feature>
<evidence type="ECO:0000256" key="1">
    <source>
        <dbReference type="ARBA" id="ARBA00022737"/>
    </source>
</evidence>
<evidence type="ECO:0000256" key="3">
    <source>
        <dbReference type="PROSITE-ProRule" id="PRU00339"/>
    </source>
</evidence>